<dbReference type="EMBL" id="CP136897">
    <property type="protein sequence ID" value="WOL17700.1"/>
    <property type="molecule type" value="Genomic_DNA"/>
</dbReference>
<evidence type="ECO:0000313" key="1">
    <source>
        <dbReference type="EMBL" id="WOL17700.1"/>
    </source>
</evidence>
<dbReference type="Pfam" id="PF02450">
    <property type="entry name" value="LCAT"/>
    <property type="match status" value="1"/>
</dbReference>
<keyword evidence="1" id="KW-0808">Transferase</keyword>
<dbReference type="InterPro" id="IPR029058">
    <property type="entry name" value="AB_hydrolase_fold"/>
</dbReference>
<protein>
    <submittedName>
        <fullName evidence="1">Lecithin-cholesterol acyltransferase-like 1</fullName>
    </submittedName>
</protein>
<dbReference type="PANTHER" id="PTHR11440">
    <property type="entry name" value="LECITHIN-CHOLESTEROL ACYLTRANSFERASE-RELATED"/>
    <property type="match status" value="1"/>
</dbReference>
<organism evidence="1 2">
    <name type="scientific">Canna indica</name>
    <name type="common">Indian-shot</name>
    <dbReference type="NCBI Taxonomy" id="4628"/>
    <lineage>
        <taxon>Eukaryota</taxon>
        <taxon>Viridiplantae</taxon>
        <taxon>Streptophyta</taxon>
        <taxon>Embryophyta</taxon>
        <taxon>Tracheophyta</taxon>
        <taxon>Spermatophyta</taxon>
        <taxon>Magnoliopsida</taxon>
        <taxon>Liliopsida</taxon>
        <taxon>Zingiberales</taxon>
        <taxon>Cannaceae</taxon>
        <taxon>Canna</taxon>
    </lineage>
</organism>
<name>A0AAQ3QRE2_9LILI</name>
<sequence>MANTHQEKLQEMKANPILPLLLLLFVFPMALQLPAVCLAAGGSSAQLHPLVLIPGSGGNQLEARLTKDYKPSSLVCAFAGSKGKSGWFRIWFDPTVLVPALTRCFAERMMLYYHADLDDYRNAPGVETRVSNFGSAEALLYLNPYLKHITDYMATLVNTMEQLGYVDGHNLFGAPYDFRYGLATEGHPSKVGTQYIEDLKQLIESASAANGGKPVILLSHSLGGLFTLQLLARSSSSWRQKYVKHFVTLSAPWAGTVQEMLTFASGYTLGIPIVDPLLVRGEQRSSESNLWLLPAPKVFGEKPLVTTVNRSYSAWDMPEFLADIGFGEGVYPYKTRILPLTEDLPEVGVPVTCVIGGGVETAEKLFYGEGGFDVQPEVVYGDGDGTVNMASLLALEAAWAESASPVVRVIRVDGVDHTSILKDKSALTEIVGEICQINAISTGSLAS</sequence>
<dbReference type="GO" id="GO:0006629">
    <property type="term" value="P:lipid metabolic process"/>
    <property type="evidence" value="ECO:0007669"/>
    <property type="project" value="InterPro"/>
</dbReference>
<dbReference type="Proteomes" id="UP001327560">
    <property type="component" value="Chromosome 8"/>
</dbReference>
<dbReference type="GO" id="GO:0008374">
    <property type="term" value="F:O-acyltransferase activity"/>
    <property type="evidence" value="ECO:0007669"/>
    <property type="project" value="InterPro"/>
</dbReference>
<dbReference type="Gene3D" id="3.40.50.1820">
    <property type="entry name" value="alpha/beta hydrolase"/>
    <property type="match status" value="2"/>
</dbReference>
<dbReference type="SUPFAM" id="SSF53474">
    <property type="entry name" value="alpha/beta-Hydrolases"/>
    <property type="match status" value="1"/>
</dbReference>
<reference evidence="1 2" key="1">
    <citation type="submission" date="2023-10" db="EMBL/GenBank/DDBJ databases">
        <title>Chromosome-scale genome assembly provides insights into flower coloration mechanisms of Canna indica.</title>
        <authorList>
            <person name="Li C."/>
        </authorList>
    </citation>
    <scope>NUCLEOTIDE SEQUENCE [LARGE SCALE GENOMIC DNA]</scope>
    <source>
        <tissue evidence="1">Flower</tissue>
    </source>
</reference>
<keyword evidence="2" id="KW-1185">Reference proteome</keyword>
<dbReference type="InterPro" id="IPR003386">
    <property type="entry name" value="LACT/PDAT_acylTrfase"/>
</dbReference>
<evidence type="ECO:0000313" key="2">
    <source>
        <dbReference type="Proteomes" id="UP001327560"/>
    </source>
</evidence>
<proteinExistence type="predicted"/>
<accession>A0AAQ3QRE2</accession>
<dbReference type="AlphaFoldDB" id="A0AAQ3QRE2"/>
<gene>
    <name evidence="1" type="ORF">Cni_G26493</name>
</gene>
<keyword evidence="1" id="KW-0012">Acyltransferase</keyword>